<accession>B5D181</accession>
<dbReference type="EMBL" id="ABQC02000022">
    <property type="protein sequence ID" value="EDY94921.1"/>
    <property type="molecule type" value="Genomic_DNA"/>
</dbReference>
<gene>
    <name evidence="2" type="ORF">BACPLE_02758</name>
</gene>
<protein>
    <submittedName>
        <fullName evidence="2">Uncharacterized protein</fullName>
    </submittedName>
</protein>
<name>B5D181_PHOPM</name>
<dbReference type="Proteomes" id="UP000003452">
    <property type="component" value="Unassembled WGS sequence"/>
</dbReference>
<keyword evidence="1" id="KW-0472">Membrane</keyword>
<proteinExistence type="predicted"/>
<keyword evidence="1" id="KW-1133">Transmembrane helix</keyword>
<evidence type="ECO:0000313" key="2">
    <source>
        <dbReference type="EMBL" id="EDY94921.1"/>
    </source>
</evidence>
<sequence>MIKTLIQRYDLFLIRANGRRWGFSVSAFFVIGSCILSNVR</sequence>
<comment type="caution">
    <text evidence="2">The sequence shown here is derived from an EMBL/GenBank/DDBJ whole genome shotgun (WGS) entry which is preliminary data.</text>
</comment>
<evidence type="ECO:0000313" key="3">
    <source>
        <dbReference type="Proteomes" id="UP000003452"/>
    </source>
</evidence>
<dbReference type="HOGENOM" id="CLU_3285145_0_0_10"/>
<keyword evidence="1" id="KW-0812">Transmembrane</keyword>
<reference evidence="2 3" key="1">
    <citation type="submission" date="2008-08" db="EMBL/GenBank/DDBJ databases">
        <title>Draft genome sequence of Bacteroides plebeius (DSM 17135).</title>
        <authorList>
            <person name="Sudarsanam P."/>
            <person name="Ley R."/>
            <person name="Guruge J."/>
            <person name="Turnbaugh P.J."/>
            <person name="Mahowald M."/>
            <person name="Liep D."/>
            <person name="Gordon J."/>
        </authorList>
    </citation>
    <scope>NUCLEOTIDE SEQUENCE [LARGE SCALE GENOMIC DNA]</scope>
    <source>
        <strain evidence="3">DSM 17135 / JCM 12973 / M2</strain>
    </source>
</reference>
<dbReference type="PROSITE" id="PS51257">
    <property type="entry name" value="PROKAR_LIPOPROTEIN"/>
    <property type="match status" value="1"/>
</dbReference>
<feature type="transmembrane region" description="Helical" evidence="1">
    <location>
        <begin position="21"/>
        <end position="39"/>
    </location>
</feature>
<dbReference type="AlphaFoldDB" id="B5D181"/>
<organism evidence="2 3">
    <name type="scientific">Phocaeicola plebeius (strain DSM 17135 / JCM 12973 / CCUG 54634 / M2)</name>
    <name type="common">Bacteroides plebeius</name>
    <dbReference type="NCBI Taxonomy" id="484018"/>
    <lineage>
        <taxon>Bacteria</taxon>
        <taxon>Pseudomonadati</taxon>
        <taxon>Bacteroidota</taxon>
        <taxon>Bacteroidia</taxon>
        <taxon>Bacteroidales</taxon>
        <taxon>Bacteroidaceae</taxon>
        <taxon>Phocaeicola</taxon>
    </lineage>
</organism>
<evidence type="ECO:0000256" key="1">
    <source>
        <dbReference type="SAM" id="Phobius"/>
    </source>
</evidence>
<reference evidence="2 3" key="2">
    <citation type="submission" date="2008-08" db="EMBL/GenBank/DDBJ databases">
        <authorList>
            <person name="Fulton L."/>
            <person name="Clifton S."/>
            <person name="Fulton B."/>
            <person name="Xu J."/>
            <person name="Minx P."/>
            <person name="Pepin K.H."/>
            <person name="Johnson M."/>
            <person name="Thiruvilangam P."/>
            <person name="Bhonagiri V."/>
            <person name="Nash W.E."/>
            <person name="Mardis E.R."/>
            <person name="Wilson R.K."/>
        </authorList>
    </citation>
    <scope>NUCLEOTIDE SEQUENCE [LARGE SCALE GENOMIC DNA]</scope>
    <source>
        <strain evidence="3">DSM 17135 / JCM 12973 / M2</strain>
    </source>
</reference>